<comment type="similarity">
    <text evidence="2">Belongs to the glycosyl hydrolase 3 family.</text>
</comment>
<evidence type="ECO:0000256" key="1">
    <source>
        <dbReference type="ARBA" id="ARBA00000448"/>
    </source>
</evidence>
<dbReference type="Pfam" id="PF01915">
    <property type="entry name" value="Glyco_hydro_3_C"/>
    <property type="match status" value="1"/>
</dbReference>
<evidence type="ECO:0000256" key="3">
    <source>
        <dbReference type="ARBA" id="ARBA00012744"/>
    </source>
</evidence>
<dbReference type="SUPFAM" id="SSF52279">
    <property type="entry name" value="Beta-D-glucan exohydrolase, C-terminal domain"/>
    <property type="match status" value="1"/>
</dbReference>
<dbReference type="InterPro" id="IPR050288">
    <property type="entry name" value="Cellulose_deg_GH3"/>
</dbReference>
<evidence type="ECO:0000256" key="4">
    <source>
        <dbReference type="ARBA" id="ARBA00022801"/>
    </source>
</evidence>
<feature type="domain" description="Glycoside hydrolase family 3 C-terminal" evidence="7">
    <location>
        <begin position="26"/>
        <end position="132"/>
    </location>
</feature>
<protein>
    <recommendedName>
        <fullName evidence="3">beta-glucosidase</fullName>
        <ecNumber evidence="3">3.2.1.21</ecNumber>
    </recommendedName>
</protein>
<keyword evidence="4" id="KW-0378">Hydrolase</keyword>
<organism evidence="8 9">
    <name type="scientific">Fusarium floridanum</name>
    <dbReference type="NCBI Taxonomy" id="1325733"/>
    <lineage>
        <taxon>Eukaryota</taxon>
        <taxon>Fungi</taxon>
        <taxon>Dikarya</taxon>
        <taxon>Ascomycota</taxon>
        <taxon>Pezizomycotina</taxon>
        <taxon>Sordariomycetes</taxon>
        <taxon>Hypocreomycetidae</taxon>
        <taxon>Hypocreales</taxon>
        <taxon>Nectriaceae</taxon>
        <taxon>Fusarium</taxon>
        <taxon>Fusarium solani species complex</taxon>
    </lineage>
</organism>
<keyword evidence="6" id="KW-0326">Glycosidase</keyword>
<sequence length="188" mass="19661">MILGASSSPPKNFSDFSVLVLPPGTVAVGAAWNSDGENGDRATLTLSHGQTKLVESMFSLGKPVVLVLKGGRPFAIPEFYAQSAAVLSTSFLGQAAGQAIADVLFGAFNPGGRLMISVPYDAGSLPAFYIHRVTKPEIHIPHYLDIPNPVLSLGNAESTAEGRKKGTFSHGDTISFSLSITNTGAARF</sequence>
<dbReference type="Proteomes" id="UP000287972">
    <property type="component" value="Unassembled WGS sequence"/>
</dbReference>
<dbReference type="InterPro" id="IPR036881">
    <property type="entry name" value="Glyco_hydro_3_C_sf"/>
</dbReference>
<evidence type="ECO:0000313" key="8">
    <source>
        <dbReference type="EMBL" id="RSL56331.1"/>
    </source>
</evidence>
<evidence type="ECO:0000259" key="7">
    <source>
        <dbReference type="Pfam" id="PF01915"/>
    </source>
</evidence>
<comment type="caution">
    <text evidence="8">The sequence shown here is derived from an EMBL/GenBank/DDBJ whole genome shotgun (WGS) entry which is preliminary data.</text>
</comment>
<gene>
    <name evidence="8" type="ORF">CEP51_014415</name>
</gene>
<evidence type="ECO:0000256" key="5">
    <source>
        <dbReference type="ARBA" id="ARBA00023277"/>
    </source>
</evidence>
<dbReference type="PANTHER" id="PTHR42715:SF10">
    <property type="entry name" value="BETA-GLUCOSIDASE"/>
    <property type="match status" value="1"/>
</dbReference>
<dbReference type="GO" id="GO:0005975">
    <property type="term" value="P:carbohydrate metabolic process"/>
    <property type="evidence" value="ECO:0007669"/>
    <property type="project" value="InterPro"/>
</dbReference>
<evidence type="ECO:0000256" key="2">
    <source>
        <dbReference type="ARBA" id="ARBA00005336"/>
    </source>
</evidence>
<keyword evidence="5" id="KW-0119">Carbohydrate metabolism</keyword>
<dbReference type="PANTHER" id="PTHR42715">
    <property type="entry name" value="BETA-GLUCOSIDASE"/>
    <property type="match status" value="1"/>
</dbReference>
<evidence type="ECO:0000313" key="9">
    <source>
        <dbReference type="Proteomes" id="UP000287972"/>
    </source>
</evidence>
<name>A0A428PTF9_9HYPO</name>
<evidence type="ECO:0000256" key="6">
    <source>
        <dbReference type="ARBA" id="ARBA00023295"/>
    </source>
</evidence>
<dbReference type="InterPro" id="IPR002772">
    <property type="entry name" value="Glyco_hydro_3_C"/>
</dbReference>
<reference evidence="8 9" key="1">
    <citation type="submission" date="2017-06" db="EMBL/GenBank/DDBJ databases">
        <title>Comparative genomic analysis of Ambrosia Fusariam Clade fungi.</title>
        <authorList>
            <person name="Stajich J.E."/>
            <person name="Carrillo J."/>
            <person name="Kijimoto T."/>
            <person name="Eskalen A."/>
            <person name="O'Donnell K."/>
            <person name="Kasson M."/>
        </authorList>
    </citation>
    <scope>NUCLEOTIDE SEQUENCE [LARGE SCALE GENOMIC DNA]</scope>
    <source>
        <strain evidence="8 9">NRRL62606</strain>
    </source>
</reference>
<dbReference type="EMBL" id="NKCL01000670">
    <property type="protein sequence ID" value="RSL56331.1"/>
    <property type="molecule type" value="Genomic_DNA"/>
</dbReference>
<comment type="catalytic activity">
    <reaction evidence="1">
        <text>Hydrolysis of terminal, non-reducing beta-D-glucosyl residues with release of beta-D-glucose.</text>
        <dbReference type="EC" id="3.2.1.21"/>
    </reaction>
</comment>
<proteinExistence type="inferred from homology"/>
<dbReference type="EC" id="3.2.1.21" evidence="3"/>
<dbReference type="AlphaFoldDB" id="A0A428PTF9"/>
<dbReference type="GO" id="GO:0008422">
    <property type="term" value="F:beta-glucosidase activity"/>
    <property type="evidence" value="ECO:0007669"/>
    <property type="project" value="UniProtKB-EC"/>
</dbReference>
<keyword evidence="9" id="KW-1185">Reference proteome</keyword>
<accession>A0A428PTF9</accession>
<dbReference type="Gene3D" id="3.40.50.1700">
    <property type="entry name" value="Glycoside hydrolase family 3 C-terminal domain"/>
    <property type="match status" value="1"/>
</dbReference>